<proteinExistence type="predicted"/>
<dbReference type="RefSeq" id="WP_376731770.1">
    <property type="nucleotide sequence ID" value="NZ_JAYMRP010000006.1"/>
</dbReference>
<sequence length="54" mass="6122">MEHADSIVESDLLDLGGVTLDQLRAIRDRERADSKQRLLRKLEQPDVNFGGEQS</sequence>
<protein>
    <submittedName>
        <fullName evidence="1">Uncharacterized protein</fullName>
    </submittedName>
</protein>
<organism evidence="1 2">
    <name type="scientific">Streptomyces broussonetiae</name>
    <dbReference type="NCBI Taxonomy" id="2686304"/>
    <lineage>
        <taxon>Bacteria</taxon>
        <taxon>Bacillati</taxon>
        <taxon>Actinomycetota</taxon>
        <taxon>Actinomycetes</taxon>
        <taxon>Kitasatosporales</taxon>
        <taxon>Streptomycetaceae</taxon>
        <taxon>Streptomyces</taxon>
    </lineage>
</organism>
<evidence type="ECO:0000313" key="1">
    <source>
        <dbReference type="EMBL" id="MFB8772863.1"/>
    </source>
</evidence>
<gene>
    <name evidence="1" type="ORF">VSS16_08965</name>
</gene>
<name>A0ABV5E7Y2_9ACTN</name>
<comment type="caution">
    <text evidence="1">The sequence shown here is derived from an EMBL/GenBank/DDBJ whole genome shotgun (WGS) entry which is preliminary data.</text>
</comment>
<dbReference type="EMBL" id="JAYMRP010000006">
    <property type="protein sequence ID" value="MFB8772863.1"/>
    <property type="molecule type" value="Genomic_DNA"/>
</dbReference>
<reference evidence="1 2" key="1">
    <citation type="submission" date="2024-01" db="EMBL/GenBank/DDBJ databases">
        <title>Genome mining of biosynthetic gene clusters to explore secondary metabolites of Streptomyces sp.</title>
        <authorList>
            <person name="Baig A."/>
            <person name="Ajitkumar Shintre N."/>
            <person name="Kumar H."/>
            <person name="Anbarasu A."/>
            <person name="Ramaiah S."/>
        </authorList>
    </citation>
    <scope>NUCLEOTIDE SEQUENCE [LARGE SCALE GENOMIC DNA]</scope>
    <source>
        <strain evidence="1 2">A57</strain>
    </source>
</reference>
<accession>A0ABV5E7Y2</accession>
<dbReference type="Proteomes" id="UP001585080">
    <property type="component" value="Unassembled WGS sequence"/>
</dbReference>
<evidence type="ECO:0000313" key="2">
    <source>
        <dbReference type="Proteomes" id="UP001585080"/>
    </source>
</evidence>
<keyword evidence="2" id="KW-1185">Reference proteome</keyword>